<evidence type="ECO:0000256" key="2">
    <source>
        <dbReference type="ARBA" id="ARBA00022737"/>
    </source>
</evidence>
<dbReference type="RefSeq" id="XP_013905167.1">
    <property type="nucleotide sequence ID" value="XM_014049713.1"/>
</dbReference>
<evidence type="ECO:0000256" key="5">
    <source>
        <dbReference type="PROSITE-ProRule" id="PRU00546"/>
    </source>
</evidence>
<keyword evidence="1 5" id="KW-0479">Metal-binding</keyword>
<dbReference type="Gene3D" id="1.10.287.110">
    <property type="entry name" value="DnaJ domain"/>
    <property type="match status" value="1"/>
</dbReference>
<dbReference type="Gene3D" id="2.10.230.10">
    <property type="entry name" value="Heat shock protein DnaJ, cysteine-rich domain"/>
    <property type="match status" value="1"/>
</dbReference>
<dbReference type="GO" id="GO:0008270">
    <property type="term" value="F:zinc ion binding"/>
    <property type="evidence" value="ECO:0007669"/>
    <property type="project" value="UniProtKB-KW"/>
</dbReference>
<dbReference type="SUPFAM" id="SSF52833">
    <property type="entry name" value="Thioredoxin-like"/>
    <property type="match status" value="1"/>
</dbReference>
<dbReference type="SMART" id="SM00271">
    <property type="entry name" value="DnaJ"/>
    <property type="match status" value="1"/>
</dbReference>
<dbReference type="InterPro" id="IPR036869">
    <property type="entry name" value="J_dom_sf"/>
</dbReference>
<dbReference type="Pfam" id="PF01556">
    <property type="entry name" value="DnaJ_C"/>
    <property type="match status" value="1"/>
</dbReference>
<protein>
    <submittedName>
        <fullName evidence="10">Uncharacterized protein yqjG</fullName>
    </submittedName>
</protein>
<evidence type="ECO:0000256" key="4">
    <source>
        <dbReference type="ARBA" id="ARBA00022833"/>
    </source>
</evidence>
<dbReference type="GO" id="GO:0031072">
    <property type="term" value="F:heat shock protein binding"/>
    <property type="evidence" value="ECO:0007669"/>
    <property type="project" value="InterPro"/>
</dbReference>
<dbReference type="InterPro" id="IPR036410">
    <property type="entry name" value="HSP_DnaJ_Cys-rich_dom_sf"/>
</dbReference>
<feature type="region of interest" description="Disordered" evidence="6">
    <location>
        <begin position="662"/>
        <end position="716"/>
    </location>
</feature>
<dbReference type="PANTHER" id="PTHR32419">
    <property type="entry name" value="GLUTATHIONYL-HYDROQUINONE REDUCTASE"/>
    <property type="match status" value="1"/>
</dbReference>
<evidence type="ECO:0000259" key="7">
    <source>
        <dbReference type="PROSITE" id="PS50076"/>
    </source>
</evidence>
<dbReference type="GO" id="GO:0006457">
    <property type="term" value="P:protein folding"/>
    <property type="evidence" value="ECO:0007669"/>
    <property type="project" value="InterPro"/>
</dbReference>
<dbReference type="PROSITE" id="PS50405">
    <property type="entry name" value="GST_CTER"/>
    <property type="match status" value="1"/>
</dbReference>
<keyword evidence="11" id="KW-1185">Reference proteome</keyword>
<gene>
    <name evidence="10" type="ORF">MNEG_1813</name>
</gene>
<dbReference type="InterPro" id="IPR004045">
    <property type="entry name" value="Glutathione_S-Trfase_N"/>
</dbReference>
<dbReference type="Pfam" id="PF00226">
    <property type="entry name" value="DnaJ"/>
    <property type="match status" value="1"/>
</dbReference>
<feature type="zinc finger region" description="CR-type" evidence="5">
    <location>
        <begin position="431"/>
        <end position="515"/>
    </location>
</feature>
<dbReference type="InterPro" id="IPR036282">
    <property type="entry name" value="Glutathione-S-Trfase_C_sf"/>
</dbReference>
<evidence type="ECO:0000259" key="8">
    <source>
        <dbReference type="PROSITE" id="PS50405"/>
    </source>
</evidence>
<evidence type="ECO:0000256" key="6">
    <source>
        <dbReference type="SAM" id="MobiDB-lite"/>
    </source>
</evidence>
<dbReference type="CDD" id="cd10747">
    <property type="entry name" value="DnaJ_C"/>
    <property type="match status" value="1"/>
</dbReference>
<feature type="domain" description="GST C-terminal" evidence="8">
    <location>
        <begin position="151"/>
        <end position="274"/>
    </location>
</feature>
<dbReference type="STRING" id="145388.A0A0D2K7D8"/>
<dbReference type="InterPro" id="IPR036249">
    <property type="entry name" value="Thioredoxin-like_sf"/>
</dbReference>
<dbReference type="GO" id="GO:0005524">
    <property type="term" value="F:ATP binding"/>
    <property type="evidence" value="ECO:0007669"/>
    <property type="project" value="InterPro"/>
</dbReference>
<dbReference type="Proteomes" id="UP000054498">
    <property type="component" value="Unassembled WGS sequence"/>
</dbReference>
<dbReference type="PROSITE" id="PS50076">
    <property type="entry name" value="DNAJ_2"/>
    <property type="match status" value="1"/>
</dbReference>
<dbReference type="Pfam" id="PF13409">
    <property type="entry name" value="GST_N_2"/>
    <property type="match status" value="1"/>
</dbReference>
<dbReference type="PROSITE" id="PS51188">
    <property type="entry name" value="ZF_CR"/>
    <property type="match status" value="1"/>
</dbReference>
<dbReference type="EMBL" id="KK100409">
    <property type="protein sequence ID" value="KIZ06148.1"/>
    <property type="molecule type" value="Genomic_DNA"/>
</dbReference>
<keyword evidence="3 5" id="KW-0863">Zinc-finger</keyword>
<dbReference type="Gene3D" id="2.60.260.20">
    <property type="entry name" value="Urease metallochaperone UreE, N-terminal domain"/>
    <property type="match status" value="2"/>
</dbReference>
<dbReference type="SUPFAM" id="SSF57938">
    <property type="entry name" value="DnaJ/Hsp40 cysteine-rich domain"/>
    <property type="match status" value="1"/>
</dbReference>
<feature type="compositionally biased region" description="Low complexity" evidence="6">
    <location>
        <begin position="696"/>
        <end position="716"/>
    </location>
</feature>
<dbReference type="AlphaFoldDB" id="A0A0D2K7D8"/>
<dbReference type="Pfam" id="PF13410">
    <property type="entry name" value="GST_C_2"/>
    <property type="match status" value="1"/>
</dbReference>
<feature type="domain" description="J" evidence="7">
    <location>
        <begin position="296"/>
        <end position="352"/>
    </location>
</feature>
<dbReference type="CDD" id="cd03190">
    <property type="entry name" value="GST_C_Omega_like"/>
    <property type="match status" value="1"/>
</dbReference>
<evidence type="ECO:0000259" key="9">
    <source>
        <dbReference type="PROSITE" id="PS51188"/>
    </source>
</evidence>
<dbReference type="CDD" id="cd06257">
    <property type="entry name" value="DnaJ"/>
    <property type="match status" value="1"/>
</dbReference>
<dbReference type="InterPro" id="IPR010987">
    <property type="entry name" value="Glutathione-S-Trfase_C-like"/>
</dbReference>
<dbReference type="SUPFAM" id="SSF46565">
    <property type="entry name" value="Chaperone J-domain"/>
    <property type="match status" value="1"/>
</dbReference>
<dbReference type="Gene3D" id="1.20.1050.10">
    <property type="match status" value="1"/>
</dbReference>
<dbReference type="InterPro" id="IPR001305">
    <property type="entry name" value="HSP_DnaJ_Cys-rich_dom"/>
</dbReference>
<evidence type="ECO:0000256" key="3">
    <source>
        <dbReference type="ARBA" id="ARBA00022771"/>
    </source>
</evidence>
<dbReference type="KEGG" id="mng:MNEG_1813"/>
<dbReference type="SUPFAM" id="SSF47616">
    <property type="entry name" value="GST C-terminal domain-like"/>
    <property type="match status" value="1"/>
</dbReference>
<evidence type="ECO:0000313" key="11">
    <source>
        <dbReference type="Proteomes" id="UP000054498"/>
    </source>
</evidence>
<dbReference type="InterPro" id="IPR016639">
    <property type="entry name" value="GST_Omega/GSH"/>
</dbReference>
<dbReference type="PRINTS" id="PR00625">
    <property type="entry name" value="JDOMAIN"/>
</dbReference>
<dbReference type="PANTHER" id="PTHR32419:SF6">
    <property type="entry name" value="GLUTATHIONE S-TRANSFERASE OMEGA-LIKE 1-RELATED"/>
    <property type="match status" value="1"/>
</dbReference>
<feature type="compositionally biased region" description="Gly residues" evidence="6">
    <location>
        <begin position="662"/>
        <end position="679"/>
    </location>
</feature>
<dbReference type="GO" id="GO:0009408">
    <property type="term" value="P:response to heat"/>
    <property type="evidence" value="ECO:0007669"/>
    <property type="project" value="InterPro"/>
</dbReference>
<proteinExistence type="inferred from homology"/>
<dbReference type="GO" id="GO:0051082">
    <property type="term" value="F:unfolded protein binding"/>
    <property type="evidence" value="ECO:0007669"/>
    <property type="project" value="InterPro"/>
</dbReference>
<sequence>MVRELAPQDSGGAYTRPQYSFDNEIGSSQFPAVAGRYHLYVGNACPWCHRVLLTLAVRGIAGAVTITRLLDEPENATRGGWVMPREGDPAFGARDLWEVYDRGSPGFRGRCTAPLLVDRATRRLVCNESASLVRQFGVLDLPGANGVELRPAHLAAQIDELNDWIYPSMNNGVYRCGFSTTQAAYDTAARELHDGLARADAILAGSRFLAGDRFTEADLRLFPTIVRFDAVYAGIFRCGRRRVADHPHLAAWMRDVHQIVVPGGGMQQQRRARAGRLRAVVDPAPAAAWAVATLDDVYALLGLPAEAQFAEVRAAYRRLAAASHPDVDASPNASNKFKAINLALEVLSDETLRQQCGGGAGVGALGPKYSFLRDYLLGHGFAGDGPSIRNAGSGRASGGGIGGAGAASVRQERGTDVYTVAGLEFEQSITGAEKSLSLTSYGCCRECKGTGVESADRAALCPICSGAGTIMRREWGGDGIARPLLPAACPACYGAGRAAARACGRCRGEGRARMLRTVRVRVPAGVGDGQILRVKGQGDAGRRGGAAGDLFVKLQVHDLGRAGIERVGDDLHSILPLGLYDALLGVEVAVATVRGQRTISVPAGTQHGDALRLDNAGVVASTDGGLVYGHHYFNVRVRVPLEGEVTPRARELLLQLAALRGATGGGGQRSGDGDGGPKGQPGDERQRQRHAKGTTQQEQQQQQKQQQQQPQKLQQQ</sequence>
<evidence type="ECO:0000313" key="10">
    <source>
        <dbReference type="EMBL" id="KIZ06148.1"/>
    </source>
</evidence>
<dbReference type="Gene3D" id="3.40.30.10">
    <property type="entry name" value="Glutaredoxin"/>
    <property type="match status" value="1"/>
</dbReference>
<dbReference type="InterPro" id="IPR001623">
    <property type="entry name" value="DnaJ_domain"/>
</dbReference>
<dbReference type="GO" id="GO:0005737">
    <property type="term" value="C:cytoplasm"/>
    <property type="evidence" value="ECO:0007669"/>
    <property type="project" value="TreeGrafter"/>
</dbReference>
<dbReference type="GeneID" id="25734691"/>
<evidence type="ECO:0000256" key="1">
    <source>
        <dbReference type="ARBA" id="ARBA00022723"/>
    </source>
</evidence>
<dbReference type="InterPro" id="IPR047047">
    <property type="entry name" value="GST_Omega-like_C"/>
</dbReference>
<dbReference type="InterPro" id="IPR002939">
    <property type="entry name" value="DnaJ_C"/>
</dbReference>
<keyword evidence="4 5" id="KW-0862">Zinc</keyword>
<dbReference type="InterPro" id="IPR008971">
    <property type="entry name" value="HSP40/DnaJ_pept-bd"/>
</dbReference>
<keyword evidence="2" id="KW-0677">Repeat</keyword>
<dbReference type="HAMAP" id="MF_01152">
    <property type="entry name" value="DnaJ"/>
    <property type="match status" value="1"/>
</dbReference>
<reference evidence="10 11" key="1">
    <citation type="journal article" date="2013" name="BMC Genomics">
        <title>Reconstruction of the lipid metabolism for the microalga Monoraphidium neglectum from its genome sequence reveals characteristics suitable for biofuel production.</title>
        <authorList>
            <person name="Bogen C."/>
            <person name="Al-Dilaimi A."/>
            <person name="Albersmeier A."/>
            <person name="Wichmann J."/>
            <person name="Grundmann M."/>
            <person name="Rupp O."/>
            <person name="Lauersen K.J."/>
            <person name="Blifernez-Klassen O."/>
            <person name="Kalinowski J."/>
            <person name="Goesmann A."/>
            <person name="Mussgnug J.H."/>
            <person name="Kruse O."/>
        </authorList>
    </citation>
    <scope>NUCLEOTIDE SEQUENCE [LARGE SCALE GENOMIC DNA]</scope>
    <source>
        <strain evidence="10 11">SAG 48.87</strain>
    </source>
</reference>
<accession>A0A0D2K7D8</accession>
<dbReference type="OrthoDB" id="2309723at2759"/>
<dbReference type="GO" id="GO:0004364">
    <property type="term" value="F:glutathione transferase activity"/>
    <property type="evidence" value="ECO:0007669"/>
    <property type="project" value="InterPro"/>
</dbReference>
<feature type="domain" description="CR-type" evidence="9">
    <location>
        <begin position="431"/>
        <end position="515"/>
    </location>
</feature>
<name>A0A0D2K7D8_9CHLO</name>
<organism evidence="10 11">
    <name type="scientific">Monoraphidium neglectum</name>
    <dbReference type="NCBI Taxonomy" id="145388"/>
    <lineage>
        <taxon>Eukaryota</taxon>
        <taxon>Viridiplantae</taxon>
        <taxon>Chlorophyta</taxon>
        <taxon>core chlorophytes</taxon>
        <taxon>Chlorophyceae</taxon>
        <taxon>CS clade</taxon>
        <taxon>Sphaeropleales</taxon>
        <taxon>Selenastraceae</taxon>
        <taxon>Monoraphidium</taxon>
    </lineage>
</organism>
<dbReference type="SUPFAM" id="SSF49493">
    <property type="entry name" value="HSP40/DnaJ peptide-binding domain"/>
    <property type="match status" value="2"/>
</dbReference>
<dbReference type="InterPro" id="IPR012724">
    <property type="entry name" value="DnaJ"/>
</dbReference>
<dbReference type="Pfam" id="PF00684">
    <property type="entry name" value="DnaJ_CXXCXGXG"/>
    <property type="match status" value="1"/>
</dbReference>